<gene>
    <name evidence="2" type="ORF">HPBE_LOCUS23192</name>
</gene>
<dbReference type="AlphaFoldDB" id="A0A183GKH3"/>
<dbReference type="WBParaSite" id="HPBE_0002319301-mRNA-1">
    <property type="protein sequence ID" value="HPBE_0002319301-mRNA-1"/>
    <property type="gene ID" value="HPBE_0002319301"/>
</dbReference>
<accession>A0A183GKH3</accession>
<evidence type="ECO:0000313" key="4">
    <source>
        <dbReference type="WBParaSite" id="HPBE_0002319301-mRNA-1"/>
    </source>
</evidence>
<reference evidence="2 3" key="1">
    <citation type="submission" date="2018-11" db="EMBL/GenBank/DDBJ databases">
        <authorList>
            <consortium name="Pathogen Informatics"/>
        </authorList>
    </citation>
    <scope>NUCLEOTIDE SEQUENCE [LARGE SCALE GENOMIC DNA]</scope>
</reference>
<protein>
    <submittedName>
        <fullName evidence="4">PMEI domain-containing protein</fullName>
    </submittedName>
</protein>
<dbReference type="PANTHER" id="PTHR36161">
    <property type="entry name" value="PROTEIN CBG06377-RELATED"/>
    <property type="match status" value="1"/>
</dbReference>
<evidence type="ECO:0000256" key="1">
    <source>
        <dbReference type="SAM" id="SignalP"/>
    </source>
</evidence>
<evidence type="ECO:0000313" key="3">
    <source>
        <dbReference type="Proteomes" id="UP000050761"/>
    </source>
</evidence>
<feature type="chain" id="PRO_5044552103" evidence="1">
    <location>
        <begin position="22"/>
        <end position="186"/>
    </location>
</feature>
<dbReference type="Proteomes" id="UP000050761">
    <property type="component" value="Unassembled WGS sequence"/>
</dbReference>
<organism evidence="3 4">
    <name type="scientific">Heligmosomoides polygyrus</name>
    <name type="common">Parasitic roundworm</name>
    <dbReference type="NCBI Taxonomy" id="6339"/>
    <lineage>
        <taxon>Eukaryota</taxon>
        <taxon>Metazoa</taxon>
        <taxon>Ecdysozoa</taxon>
        <taxon>Nematoda</taxon>
        <taxon>Chromadorea</taxon>
        <taxon>Rhabditida</taxon>
        <taxon>Rhabditina</taxon>
        <taxon>Rhabditomorpha</taxon>
        <taxon>Strongyloidea</taxon>
        <taxon>Heligmosomidae</taxon>
        <taxon>Heligmosomoides</taxon>
    </lineage>
</organism>
<dbReference type="EMBL" id="UZAH01034775">
    <property type="protein sequence ID" value="VDP37156.1"/>
    <property type="molecule type" value="Genomic_DNA"/>
</dbReference>
<keyword evidence="1" id="KW-0732">Signal</keyword>
<keyword evidence="3" id="KW-1185">Reference proteome</keyword>
<sequence length="186" mass="20278">MTSFIAALTVVLALAIHLSTAQTPKSKFDSKVKVLGVTFYTITELSKLTDCVDDSFYDLATMDQLKTKAINCALNNTPAAKYITLMSMMSSMDKCLKPENQTTWKLLDKVTPAGKQVLQKIYDQVIGTIKSAKAAGKSKSEALDAGYTTATTVMTKPLIEQVCKTLVDVSCFVCRTLNKSVLSLQE</sequence>
<dbReference type="OrthoDB" id="5814219at2759"/>
<accession>A0A3P8H199</accession>
<name>A0A183GKH3_HELPZ</name>
<proteinExistence type="predicted"/>
<feature type="signal peptide" evidence="1">
    <location>
        <begin position="1"/>
        <end position="21"/>
    </location>
</feature>
<evidence type="ECO:0000313" key="2">
    <source>
        <dbReference type="EMBL" id="VDP37156.1"/>
    </source>
</evidence>
<reference evidence="4" key="2">
    <citation type="submission" date="2019-09" db="UniProtKB">
        <authorList>
            <consortium name="WormBaseParasite"/>
        </authorList>
    </citation>
    <scope>IDENTIFICATION</scope>
</reference>